<gene>
    <name evidence="1" type="ORF">GCM10010994_19650</name>
</gene>
<accession>A0A916U576</accession>
<reference evidence="1" key="1">
    <citation type="journal article" date="2014" name="Int. J. Syst. Evol. Microbiol.">
        <title>Complete genome sequence of Corynebacterium casei LMG S-19264T (=DSM 44701T), isolated from a smear-ripened cheese.</title>
        <authorList>
            <consortium name="US DOE Joint Genome Institute (JGI-PGF)"/>
            <person name="Walter F."/>
            <person name="Albersmeier A."/>
            <person name="Kalinowski J."/>
            <person name="Ruckert C."/>
        </authorList>
    </citation>
    <scope>NUCLEOTIDE SEQUENCE</scope>
    <source>
        <strain evidence="1">CGMCC 1.12919</strain>
    </source>
</reference>
<dbReference type="AlphaFoldDB" id="A0A916U576"/>
<dbReference type="Proteomes" id="UP000637002">
    <property type="component" value="Unassembled WGS sequence"/>
</dbReference>
<dbReference type="EMBL" id="BMGG01000003">
    <property type="protein sequence ID" value="GGC61180.1"/>
    <property type="molecule type" value="Genomic_DNA"/>
</dbReference>
<protein>
    <submittedName>
        <fullName evidence="1">Uncharacterized protein</fullName>
    </submittedName>
</protein>
<organism evidence="1 2">
    <name type="scientific">Chelatococcus reniformis</name>
    <dbReference type="NCBI Taxonomy" id="1494448"/>
    <lineage>
        <taxon>Bacteria</taxon>
        <taxon>Pseudomonadati</taxon>
        <taxon>Pseudomonadota</taxon>
        <taxon>Alphaproteobacteria</taxon>
        <taxon>Hyphomicrobiales</taxon>
        <taxon>Chelatococcaceae</taxon>
        <taxon>Chelatococcus</taxon>
    </lineage>
</organism>
<name>A0A916U576_9HYPH</name>
<evidence type="ECO:0000313" key="1">
    <source>
        <dbReference type="EMBL" id="GGC61180.1"/>
    </source>
</evidence>
<proteinExistence type="predicted"/>
<reference evidence="1" key="2">
    <citation type="submission" date="2020-09" db="EMBL/GenBank/DDBJ databases">
        <authorList>
            <person name="Sun Q."/>
            <person name="Zhou Y."/>
        </authorList>
    </citation>
    <scope>NUCLEOTIDE SEQUENCE</scope>
    <source>
        <strain evidence="1">CGMCC 1.12919</strain>
    </source>
</reference>
<sequence>MLSGMALSSRGVLVSGDGSDPLGAAALPASGEAFSYQTITKVDTPCQPSAAAVAGAPSAC</sequence>
<evidence type="ECO:0000313" key="2">
    <source>
        <dbReference type="Proteomes" id="UP000637002"/>
    </source>
</evidence>
<comment type="caution">
    <text evidence="1">The sequence shown here is derived from an EMBL/GenBank/DDBJ whole genome shotgun (WGS) entry which is preliminary data.</text>
</comment>
<keyword evidence="2" id="KW-1185">Reference proteome</keyword>